<dbReference type="Proteomes" id="UP001279734">
    <property type="component" value="Unassembled WGS sequence"/>
</dbReference>
<dbReference type="GO" id="GO:0005737">
    <property type="term" value="C:cytoplasm"/>
    <property type="evidence" value="ECO:0007669"/>
    <property type="project" value="TreeGrafter"/>
</dbReference>
<evidence type="ECO:0000259" key="3">
    <source>
        <dbReference type="Pfam" id="PF00407"/>
    </source>
</evidence>
<protein>
    <recommendedName>
        <fullName evidence="3">Bet v I/Major latex protein domain-containing protein</fullName>
    </recommendedName>
</protein>
<dbReference type="InterPro" id="IPR023393">
    <property type="entry name" value="START-like_dom_sf"/>
</dbReference>
<accession>A0AAD3XVY2</accession>
<evidence type="ECO:0000256" key="2">
    <source>
        <dbReference type="ARBA" id="ARBA00022589"/>
    </source>
</evidence>
<organism evidence="4 5">
    <name type="scientific">Nepenthes gracilis</name>
    <name type="common">Slender pitcher plant</name>
    <dbReference type="NCBI Taxonomy" id="150966"/>
    <lineage>
        <taxon>Eukaryota</taxon>
        <taxon>Viridiplantae</taxon>
        <taxon>Streptophyta</taxon>
        <taxon>Embryophyta</taxon>
        <taxon>Tracheophyta</taxon>
        <taxon>Spermatophyta</taxon>
        <taxon>Magnoliopsida</taxon>
        <taxon>eudicotyledons</taxon>
        <taxon>Gunneridae</taxon>
        <taxon>Pentapetalae</taxon>
        <taxon>Caryophyllales</taxon>
        <taxon>Nepenthaceae</taxon>
        <taxon>Nepenthes</taxon>
    </lineage>
</organism>
<dbReference type="GO" id="GO:0004864">
    <property type="term" value="F:protein phosphatase inhibitor activity"/>
    <property type="evidence" value="ECO:0007669"/>
    <property type="project" value="TreeGrafter"/>
</dbReference>
<dbReference type="GO" id="GO:0038023">
    <property type="term" value="F:signaling receptor activity"/>
    <property type="evidence" value="ECO:0007669"/>
    <property type="project" value="TreeGrafter"/>
</dbReference>
<reference evidence="4" key="1">
    <citation type="submission" date="2023-05" db="EMBL/GenBank/DDBJ databases">
        <title>Nepenthes gracilis genome sequencing.</title>
        <authorList>
            <person name="Fukushima K."/>
        </authorList>
    </citation>
    <scope>NUCLEOTIDE SEQUENCE</scope>
    <source>
        <strain evidence="4">SING2019-196</strain>
    </source>
</reference>
<dbReference type="AlphaFoldDB" id="A0AAD3XVY2"/>
<dbReference type="PANTHER" id="PTHR31213">
    <property type="entry name" value="OS08G0374000 PROTEIN-RELATED"/>
    <property type="match status" value="1"/>
</dbReference>
<gene>
    <name evidence="4" type="ORF">Nepgr_020320</name>
</gene>
<feature type="domain" description="Bet v I/Major latex protein" evidence="3">
    <location>
        <begin position="5"/>
        <end position="135"/>
    </location>
</feature>
<dbReference type="Gene3D" id="3.30.530.20">
    <property type="match status" value="1"/>
</dbReference>
<evidence type="ECO:0000313" key="5">
    <source>
        <dbReference type="Proteomes" id="UP001279734"/>
    </source>
</evidence>
<dbReference type="GO" id="GO:0009820">
    <property type="term" value="P:alkaloid metabolic process"/>
    <property type="evidence" value="ECO:0007669"/>
    <property type="project" value="UniProtKB-KW"/>
</dbReference>
<keyword evidence="2" id="KW-0017">Alkaloid metabolism</keyword>
<dbReference type="Pfam" id="PF00407">
    <property type="entry name" value="Bet_v_1"/>
    <property type="match status" value="1"/>
</dbReference>
<dbReference type="InterPro" id="IPR000916">
    <property type="entry name" value="Bet_v_I/MLP"/>
</dbReference>
<evidence type="ECO:0000313" key="4">
    <source>
        <dbReference type="EMBL" id="GMH18479.1"/>
    </source>
</evidence>
<comment type="caution">
    <text evidence="4">The sequence shown here is derived from an EMBL/GenBank/DDBJ whole genome shotgun (WGS) entry which is preliminary data.</text>
</comment>
<keyword evidence="5" id="KW-1185">Reference proteome</keyword>
<dbReference type="GO" id="GO:0009738">
    <property type="term" value="P:abscisic acid-activated signaling pathway"/>
    <property type="evidence" value="ECO:0007669"/>
    <property type="project" value="TreeGrafter"/>
</dbReference>
<sequence length="161" mass="17930">MFGRVSHELEIQVPASKAWALYGTLRLSRLCEEKFPIFEEIRLVEGDGGVGTILQLVIVPGVEGAHSCKEKFTKIDEEKRLKESEVIEGGFLELGFTLYRVRFEVIEKGEDDSACIVKSTIEYELNDELASNVSLVSIKSLEEIAKLAATYLVEDTSTNAL</sequence>
<name>A0AAD3XVY2_NEPGR</name>
<dbReference type="GO" id="GO:0010427">
    <property type="term" value="F:abscisic acid binding"/>
    <property type="evidence" value="ECO:0007669"/>
    <property type="project" value="TreeGrafter"/>
</dbReference>
<evidence type="ECO:0000256" key="1">
    <source>
        <dbReference type="ARBA" id="ARBA00009744"/>
    </source>
</evidence>
<dbReference type="SUPFAM" id="SSF55961">
    <property type="entry name" value="Bet v1-like"/>
    <property type="match status" value="1"/>
</dbReference>
<dbReference type="EMBL" id="BSYO01000019">
    <property type="protein sequence ID" value="GMH18479.1"/>
    <property type="molecule type" value="Genomic_DNA"/>
</dbReference>
<dbReference type="InterPro" id="IPR050279">
    <property type="entry name" value="Plant_def-hormone_signal"/>
</dbReference>
<dbReference type="CDD" id="cd07816">
    <property type="entry name" value="Bet_v1-like"/>
    <property type="match status" value="1"/>
</dbReference>
<proteinExistence type="inferred from homology"/>
<comment type="similarity">
    <text evidence="1">Belongs to the BetVI family.</text>
</comment>
<dbReference type="PANTHER" id="PTHR31213:SF19">
    <property type="entry name" value="BET V I_MAJOR LATEX PROTEIN DOMAIN-CONTAINING PROTEIN"/>
    <property type="match status" value="1"/>
</dbReference>
<dbReference type="GO" id="GO:0005634">
    <property type="term" value="C:nucleus"/>
    <property type="evidence" value="ECO:0007669"/>
    <property type="project" value="TreeGrafter"/>
</dbReference>
<dbReference type="GO" id="GO:0006952">
    <property type="term" value="P:defense response"/>
    <property type="evidence" value="ECO:0007669"/>
    <property type="project" value="InterPro"/>
</dbReference>